<reference evidence="1" key="2">
    <citation type="submission" date="2022-04" db="EMBL/GenBank/DDBJ databases">
        <title>Genomic draft of R. solanacearum strain IPO1609, a phylotype IIB1/biovar 2/race 3 strain isolated from potato in Europe.</title>
        <authorList>
            <person name="Boucher C."/>
            <person name="Carrere S."/>
            <person name="Dossat C."/>
            <person name="Elbaz M."/>
            <person name="Genin S."/>
            <person name="Gouzy J."/>
            <person name="Prior P."/>
            <person name="Segurens B."/>
            <person name="Wincker P."/>
        </authorList>
    </citation>
    <scope>NUCLEOTIDE SEQUENCE</scope>
    <source>
        <strain evidence="1">IPO1609</strain>
    </source>
</reference>
<dbReference type="Proteomes" id="UP000053470">
    <property type="component" value="Unassembled WGS sequence"/>
</dbReference>
<organism evidence="1 2">
    <name type="scientific">Ralstonia solanacearum IPO1609</name>
    <dbReference type="NCBI Taxonomy" id="564066"/>
    <lineage>
        <taxon>Bacteria</taxon>
        <taxon>Pseudomonadati</taxon>
        <taxon>Pseudomonadota</taxon>
        <taxon>Betaproteobacteria</taxon>
        <taxon>Burkholderiales</taxon>
        <taxon>Burkholderiaceae</taxon>
        <taxon>Ralstonia</taxon>
        <taxon>Ralstonia solanacearum species complex</taxon>
    </lineage>
</organism>
<proteinExistence type="predicted"/>
<accession>A0ABF7RBA7</accession>
<protein>
    <submittedName>
        <fullName evidence="1">Uncharacterized protein</fullName>
    </submittedName>
</protein>
<dbReference type="AlphaFoldDB" id="A0ABF7RBA7"/>
<evidence type="ECO:0000313" key="1">
    <source>
        <dbReference type="EMBL" id="CEJ18779.1"/>
    </source>
</evidence>
<reference evidence="1" key="1">
    <citation type="submission" date="2014-11" db="EMBL/GenBank/DDBJ databases">
        <authorList>
            <person name="Genoscope - CEA"/>
        </authorList>
    </citation>
    <scope>NUCLEOTIDE SEQUENCE</scope>
    <source>
        <strain evidence="1">IPO1609</strain>
    </source>
</reference>
<gene>
    <name evidence="1" type="ORF">RSIPO_04978</name>
</gene>
<name>A0ABF7RBA7_RALSL</name>
<dbReference type="EMBL" id="LN651282">
    <property type="protein sequence ID" value="CEJ18779.1"/>
    <property type="molecule type" value="Genomic_DNA"/>
</dbReference>
<sequence>MSGTYYYVVRILNGNCRGAMLRIMRASPSQYHPLAARSQCASVFPRQREIQQGQPSTHQRHAGVQRIGIRPGPILGLRTLPGKPGSLRPHSRICRAHLEHRHLPVSSQAESGTAI</sequence>
<evidence type="ECO:0000313" key="2">
    <source>
        <dbReference type="Proteomes" id="UP000053470"/>
    </source>
</evidence>
<keyword evidence="2" id="KW-1185">Reference proteome</keyword>